<evidence type="ECO:0000313" key="3">
    <source>
        <dbReference type="Proteomes" id="UP000051931"/>
    </source>
</evidence>
<dbReference type="STRING" id="1122152.GCA_000425905_00925"/>
<evidence type="ECO:0000313" key="2">
    <source>
        <dbReference type="EMBL" id="KRL63278.1"/>
    </source>
</evidence>
<protein>
    <submittedName>
        <fullName evidence="2">Uncharacterized protein</fullName>
    </submittedName>
</protein>
<dbReference type="AlphaFoldDB" id="A0A0R1S422"/>
<dbReference type="Proteomes" id="UP000051931">
    <property type="component" value="Unassembled WGS sequence"/>
</dbReference>
<reference evidence="2 3" key="1">
    <citation type="journal article" date="2015" name="Genome Announc.">
        <title>Expanding the biotechnology potential of lactobacilli through comparative genomics of 213 strains and associated genera.</title>
        <authorList>
            <person name="Sun Z."/>
            <person name="Harris H.M."/>
            <person name="McCann A."/>
            <person name="Guo C."/>
            <person name="Argimon S."/>
            <person name="Zhang W."/>
            <person name="Yang X."/>
            <person name="Jeffery I.B."/>
            <person name="Cooney J.C."/>
            <person name="Kagawa T.F."/>
            <person name="Liu W."/>
            <person name="Song Y."/>
            <person name="Salvetti E."/>
            <person name="Wrobel A."/>
            <person name="Rasinkangas P."/>
            <person name="Parkhill J."/>
            <person name="Rea M.C."/>
            <person name="O'Sullivan O."/>
            <person name="Ritari J."/>
            <person name="Douillard F.P."/>
            <person name="Paul Ross R."/>
            <person name="Yang R."/>
            <person name="Briner A.E."/>
            <person name="Felis G.E."/>
            <person name="de Vos W.M."/>
            <person name="Barrangou R."/>
            <person name="Klaenhammer T.R."/>
            <person name="Caufield P.W."/>
            <person name="Cui Y."/>
            <person name="Zhang H."/>
            <person name="O'Toole P.W."/>
        </authorList>
    </citation>
    <scope>NUCLEOTIDE SEQUENCE [LARGE SCALE GENOMIC DNA]</scope>
    <source>
        <strain evidence="2 3">DSM 15354</strain>
    </source>
</reference>
<comment type="caution">
    <text evidence="2">The sequence shown here is derived from an EMBL/GenBank/DDBJ whole genome shotgun (WGS) entry which is preliminary data.</text>
</comment>
<dbReference type="PATRIC" id="fig|1122152.4.peg.871"/>
<organism evidence="2 3">
    <name type="scientific">Lactobacillus psittaci DSM 15354</name>
    <dbReference type="NCBI Taxonomy" id="1122152"/>
    <lineage>
        <taxon>Bacteria</taxon>
        <taxon>Bacillati</taxon>
        <taxon>Bacillota</taxon>
        <taxon>Bacilli</taxon>
        <taxon>Lactobacillales</taxon>
        <taxon>Lactobacillaceae</taxon>
        <taxon>Lactobacillus</taxon>
    </lineage>
</organism>
<gene>
    <name evidence="2" type="ORF">FC23_GL000848</name>
</gene>
<proteinExistence type="predicted"/>
<accession>A0A0R1S422</accession>
<sequence>MRNTYTTNSAQNNQASASQNQNMNSSAIRQAGQDWSKRGGYKSASPDSFLYYFGKDGNNTIIQIAEKSSGHVVANYYLTPSGALYYDNISTNNRVRVN</sequence>
<keyword evidence="3" id="KW-1185">Reference proteome</keyword>
<name>A0A0R1S422_9LACO</name>
<feature type="compositionally biased region" description="Low complexity" evidence="1">
    <location>
        <begin position="8"/>
        <end position="27"/>
    </location>
</feature>
<feature type="region of interest" description="Disordered" evidence="1">
    <location>
        <begin position="1"/>
        <end position="40"/>
    </location>
</feature>
<dbReference type="EMBL" id="AZFB01000004">
    <property type="protein sequence ID" value="KRL63278.1"/>
    <property type="molecule type" value="Genomic_DNA"/>
</dbReference>
<evidence type="ECO:0000256" key="1">
    <source>
        <dbReference type="SAM" id="MobiDB-lite"/>
    </source>
</evidence>